<accession>K1S340</accession>
<dbReference type="AlphaFoldDB" id="K1S340"/>
<dbReference type="EC" id="2.-.-.-" evidence="2"/>
<dbReference type="EMBL" id="AJWY01013095">
    <property type="protein sequence ID" value="EKC48070.1"/>
    <property type="molecule type" value="Genomic_DNA"/>
</dbReference>
<organism evidence="2">
    <name type="scientific">human gut metagenome</name>
    <dbReference type="NCBI Taxonomy" id="408170"/>
    <lineage>
        <taxon>unclassified sequences</taxon>
        <taxon>metagenomes</taxon>
        <taxon>organismal metagenomes</taxon>
    </lineage>
</organism>
<dbReference type="GO" id="GO:0016740">
    <property type="term" value="F:transferase activity"/>
    <property type="evidence" value="ECO:0007669"/>
    <property type="project" value="UniProtKB-KW"/>
</dbReference>
<gene>
    <name evidence="2" type="ORF">LEA_19057</name>
</gene>
<dbReference type="InterPro" id="IPR050834">
    <property type="entry name" value="Glycosyltransf_2"/>
</dbReference>
<reference evidence="2" key="1">
    <citation type="journal article" date="2013" name="Environ. Microbiol.">
        <title>Microbiota from the distal guts of lean and obese adolescents exhibit partial functional redundancy besides clear differences in community structure.</title>
        <authorList>
            <person name="Ferrer M."/>
            <person name="Ruiz A."/>
            <person name="Lanza F."/>
            <person name="Haange S.B."/>
            <person name="Oberbach A."/>
            <person name="Till H."/>
            <person name="Bargiela R."/>
            <person name="Campoy C."/>
            <person name="Segura M.T."/>
            <person name="Richter M."/>
            <person name="von Bergen M."/>
            <person name="Seifert J."/>
            <person name="Suarez A."/>
        </authorList>
    </citation>
    <scope>NUCLEOTIDE SEQUENCE</scope>
</reference>
<evidence type="ECO:0000313" key="2">
    <source>
        <dbReference type="EMBL" id="EKC48070.1"/>
    </source>
</evidence>
<evidence type="ECO:0000259" key="1">
    <source>
        <dbReference type="Pfam" id="PF00535"/>
    </source>
</evidence>
<dbReference type="PANTHER" id="PTHR43685">
    <property type="entry name" value="GLYCOSYLTRANSFERASE"/>
    <property type="match status" value="1"/>
</dbReference>
<dbReference type="Pfam" id="PF00535">
    <property type="entry name" value="Glycos_transf_2"/>
    <property type="match status" value="1"/>
</dbReference>
<name>K1S340_9ZZZZ</name>
<proteinExistence type="predicted"/>
<feature type="non-terminal residue" evidence="2">
    <location>
        <position position="76"/>
    </location>
</feature>
<dbReference type="SUPFAM" id="SSF53448">
    <property type="entry name" value="Nucleotide-diphospho-sugar transferases"/>
    <property type="match status" value="1"/>
</dbReference>
<keyword evidence="2" id="KW-0808">Transferase</keyword>
<dbReference type="InterPro" id="IPR029044">
    <property type="entry name" value="Nucleotide-diphossugar_trans"/>
</dbReference>
<sequence length="76" mass="8652">MKATVVIVTYNRLELLKECLQCVENQTVKFDNVVVVDNKCTDGTSEFLKEYTHKYHIIFESENGGGAKGFKDGIEY</sequence>
<feature type="domain" description="Glycosyltransferase 2-like" evidence="1">
    <location>
        <begin position="4"/>
        <end position="76"/>
    </location>
</feature>
<protein>
    <submittedName>
        <fullName evidence="2">Protein containing Glycosyl transferase, family 2 domain protein</fullName>
        <ecNumber evidence="2">2.-.-.-</ecNumber>
    </submittedName>
</protein>
<comment type="caution">
    <text evidence="2">The sequence shown here is derived from an EMBL/GenBank/DDBJ whole genome shotgun (WGS) entry which is preliminary data.</text>
</comment>
<dbReference type="InterPro" id="IPR001173">
    <property type="entry name" value="Glyco_trans_2-like"/>
</dbReference>
<dbReference type="Gene3D" id="3.90.550.10">
    <property type="entry name" value="Spore Coat Polysaccharide Biosynthesis Protein SpsA, Chain A"/>
    <property type="match status" value="1"/>
</dbReference>
<dbReference type="PANTHER" id="PTHR43685:SF3">
    <property type="entry name" value="SLR2126 PROTEIN"/>
    <property type="match status" value="1"/>
</dbReference>